<accession>A0A2G2X477</accession>
<keyword evidence="2" id="KW-1185">Reference proteome</keyword>
<proteinExistence type="predicted"/>
<dbReference type="AlphaFoldDB" id="A0A2G2X477"/>
<sequence>MDKAQNLALSDSGALQHALKPENMMDGLVFSDKLVEIWEMEGFVKVEVMKSVEDVTDMTRELCMREAQNMNIVIVKRDHNDQRPCV</sequence>
<organism evidence="1 2">
    <name type="scientific">Capsicum baccatum</name>
    <name type="common">Peruvian pepper</name>
    <dbReference type="NCBI Taxonomy" id="33114"/>
    <lineage>
        <taxon>Eukaryota</taxon>
        <taxon>Viridiplantae</taxon>
        <taxon>Streptophyta</taxon>
        <taxon>Embryophyta</taxon>
        <taxon>Tracheophyta</taxon>
        <taxon>Spermatophyta</taxon>
        <taxon>Magnoliopsida</taxon>
        <taxon>eudicotyledons</taxon>
        <taxon>Gunneridae</taxon>
        <taxon>Pentapetalae</taxon>
        <taxon>asterids</taxon>
        <taxon>lamiids</taxon>
        <taxon>Solanales</taxon>
        <taxon>Solanaceae</taxon>
        <taxon>Solanoideae</taxon>
        <taxon>Capsiceae</taxon>
        <taxon>Capsicum</taxon>
    </lineage>
</organism>
<gene>
    <name evidence="1" type="ORF">CQW23_06722</name>
</gene>
<evidence type="ECO:0000313" key="1">
    <source>
        <dbReference type="EMBL" id="PHT52260.1"/>
    </source>
</evidence>
<reference evidence="2" key="2">
    <citation type="journal article" date="2017" name="J. Anim. Genet.">
        <title>Multiple reference genome sequences of hot pepper reveal the massive evolution of plant disease resistance genes by retroduplication.</title>
        <authorList>
            <person name="Kim S."/>
            <person name="Park J."/>
            <person name="Yeom S.-I."/>
            <person name="Kim Y.-M."/>
            <person name="Seo E."/>
            <person name="Kim K.-T."/>
            <person name="Kim M.-S."/>
            <person name="Lee J.M."/>
            <person name="Cheong K."/>
            <person name="Shin H.-S."/>
            <person name="Kim S.-B."/>
            <person name="Han K."/>
            <person name="Lee J."/>
            <person name="Park M."/>
            <person name="Lee H.-A."/>
            <person name="Lee H.-Y."/>
            <person name="Lee Y."/>
            <person name="Oh S."/>
            <person name="Lee J.H."/>
            <person name="Choi E."/>
            <person name="Choi E."/>
            <person name="Lee S.E."/>
            <person name="Jeon J."/>
            <person name="Kim H."/>
            <person name="Choi G."/>
            <person name="Song H."/>
            <person name="Lee J."/>
            <person name="Lee S.-C."/>
            <person name="Kwon J.-K."/>
            <person name="Lee H.-Y."/>
            <person name="Koo N."/>
            <person name="Hong Y."/>
            <person name="Kim R.W."/>
            <person name="Kang W.-H."/>
            <person name="Huh J.H."/>
            <person name="Kang B.-C."/>
            <person name="Yang T.-J."/>
            <person name="Lee Y.-H."/>
            <person name="Bennetzen J.L."/>
            <person name="Choi D."/>
        </authorList>
    </citation>
    <scope>NUCLEOTIDE SEQUENCE [LARGE SCALE GENOMIC DNA]</scope>
    <source>
        <strain evidence="2">cv. PBC81</strain>
    </source>
</reference>
<comment type="caution">
    <text evidence="1">The sequence shown here is derived from an EMBL/GenBank/DDBJ whole genome shotgun (WGS) entry which is preliminary data.</text>
</comment>
<name>A0A2G2X477_CAPBA</name>
<dbReference type="EMBL" id="MLFT02000003">
    <property type="protein sequence ID" value="PHT52260.1"/>
    <property type="molecule type" value="Genomic_DNA"/>
</dbReference>
<dbReference type="Proteomes" id="UP000224567">
    <property type="component" value="Unassembled WGS sequence"/>
</dbReference>
<evidence type="ECO:0000313" key="2">
    <source>
        <dbReference type="Proteomes" id="UP000224567"/>
    </source>
</evidence>
<reference evidence="1 2" key="1">
    <citation type="journal article" date="2017" name="Genome Biol.">
        <title>New reference genome sequences of hot pepper reveal the massive evolution of plant disease-resistance genes by retroduplication.</title>
        <authorList>
            <person name="Kim S."/>
            <person name="Park J."/>
            <person name="Yeom S.I."/>
            <person name="Kim Y.M."/>
            <person name="Seo E."/>
            <person name="Kim K.T."/>
            <person name="Kim M.S."/>
            <person name="Lee J.M."/>
            <person name="Cheong K."/>
            <person name="Shin H.S."/>
            <person name="Kim S.B."/>
            <person name="Han K."/>
            <person name="Lee J."/>
            <person name="Park M."/>
            <person name="Lee H.A."/>
            <person name="Lee H.Y."/>
            <person name="Lee Y."/>
            <person name="Oh S."/>
            <person name="Lee J.H."/>
            <person name="Choi E."/>
            <person name="Choi E."/>
            <person name="Lee S.E."/>
            <person name="Jeon J."/>
            <person name="Kim H."/>
            <person name="Choi G."/>
            <person name="Song H."/>
            <person name="Lee J."/>
            <person name="Lee S.C."/>
            <person name="Kwon J.K."/>
            <person name="Lee H.Y."/>
            <person name="Koo N."/>
            <person name="Hong Y."/>
            <person name="Kim R.W."/>
            <person name="Kang W.H."/>
            <person name="Huh J.H."/>
            <person name="Kang B.C."/>
            <person name="Yang T.J."/>
            <person name="Lee Y.H."/>
            <person name="Bennetzen J.L."/>
            <person name="Choi D."/>
        </authorList>
    </citation>
    <scope>NUCLEOTIDE SEQUENCE [LARGE SCALE GENOMIC DNA]</scope>
    <source>
        <strain evidence="2">cv. PBC81</strain>
    </source>
</reference>
<protein>
    <submittedName>
        <fullName evidence="1">Uncharacterized protein</fullName>
    </submittedName>
</protein>